<sequence>MPFLFGVAGESELPGRALVRLLGDLGLTEAAGRALVARMRRDGQLTGERRGGRAYYRLAGGTAAGFARIKSDASAGAPEWTGRFHALLYQVPESERAYRDALRRTALLTGYGLLQQGVLIALTDRSAHLGPLLDPPQGVRLRTAEIAMTDDEAARAAYDAWDLGTLDAAFAAHAAAMDAALEPAGGGSGAGAGSGALAADAEALRTFNRLLGAALVDTLRAPRLPERLQPPGWSLPRLHAAIGKVHRVYGGPAAAYVRGVLAEEGTPAPSSVQSRWSVPPP</sequence>
<dbReference type="RefSeq" id="WP_055502718.1">
    <property type="nucleotide sequence ID" value="NZ_BBZG01000001.1"/>
</dbReference>
<feature type="domain" description="Transcriptional repressor PaaX-like N-terminal" evidence="1">
    <location>
        <begin position="13"/>
        <end position="59"/>
    </location>
</feature>
<keyword evidence="4" id="KW-1185">Reference proteome</keyword>
<dbReference type="InterPro" id="IPR036388">
    <property type="entry name" value="WH-like_DNA-bd_sf"/>
</dbReference>
<dbReference type="GO" id="GO:0006351">
    <property type="term" value="P:DNA-templated transcription"/>
    <property type="evidence" value="ECO:0007669"/>
    <property type="project" value="TreeGrafter"/>
</dbReference>
<dbReference type="PANTHER" id="PTHR30319:SF1">
    <property type="entry name" value="TRANSCRIPTIONAL REPRESSOR PAAX"/>
    <property type="match status" value="1"/>
</dbReference>
<dbReference type="Gene3D" id="1.10.10.10">
    <property type="entry name" value="Winged helix-like DNA-binding domain superfamily/Winged helix DNA-binding domain"/>
    <property type="match status" value="1"/>
</dbReference>
<dbReference type="Pfam" id="PF07848">
    <property type="entry name" value="PaaX"/>
    <property type="match status" value="1"/>
</dbReference>
<dbReference type="EMBL" id="FOBF01000012">
    <property type="protein sequence ID" value="SEM39087.1"/>
    <property type="molecule type" value="Genomic_DNA"/>
</dbReference>
<evidence type="ECO:0000259" key="2">
    <source>
        <dbReference type="Pfam" id="PF20803"/>
    </source>
</evidence>
<evidence type="ECO:0000259" key="1">
    <source>
        <dbReference type="Pfam" id="PF07848"/>
    </source>
</evidence>
<gene>
    <name evidence="3" type="ORF">SAMN05660976_05044</name>
</gene>
<name>A0A1H7Y154_9ACTN</name>
<evidence type="ECO:0000313" key="3">
    <source>
        <dbReference type="EMBL" id="SEM39087.1"/>
    </source>
</evidence>
<dbReference type="STRING" id="46177.SAMN05660976_05044"/>
<proteinExistence type="predicted"/>
<dbReference type="PANTHER" id="PTHR30319">
    <property type="entry name" value="PHENYLACETIC ACID REGULATOR-RELATED TRANSCRIPTIONAL REPRESSOR"/>
    <property type="match status" value="1"/>
</dbReference>
<accession>A0A1H7Y154</accession>
<feature type="domain" description="Transcriptional repressor PaaX-like central Cas2-like" evidence="2">
    <location>
        <begin position="78"/>
        <end position="127"/>
    </location>
</feature>
<dbReference type="Gene3D" id="3.30.70.2650">
    <property type="match status" value="1"/>
</dbReference>
<dbReference type="AlphaFoldDB" id="A0A1H7Y154"/>
<reference evidence="3 4" key="1">
    <citation type="submission" date="2016-10" db="EMBL/GenBank/DDBJ databases">
        <authorList>
            <person name="de Groot N.N."/>
        </authorList>
    </citation>
    <scope>NUCLEOTIDE SEQUENCE [LARGE SCALE GENOMIC DNA]</scope>
    <source>
        <strain evidence="3 4">DSM 43357</strain>
    </source>
</reference>
<organism evidence="3 4">
    <name type="scientific">Nonomuraea pusilla</name>
    <dbReference type="NCBI Taxonomy" id="46177"/>
    <lineage>
        <taxon>Bacteria</taxon>
        <taxon>Bacillati</taxon>
        <taxon>Actinomycetota</taxon>
        <taxon>Actinomycetes</taxon>
        <taxon>Streptosporangiales</taxon>
        <taxon>Streptosporangiaceae</taxon>
        <taxon>Nonomuraea</taxon>
    </lineage>
</organism>
<dbReference type="InterPro" id="IPR048846">
    <property type="entry name" value="PaaX-like_central"/>
</dbReference>
<dbReference type="InterPro" id="IPR012906">
    <property type="entry name" value="PaaX-like_N"/>
</dbReference>
<dbReference type="Proteomes" id="UP000198953">
    <property type="component" value="Unassembled WGS sequence"/>
</dbReference>
<dbReference type="Pfam" id="PF20803">
    <property type="entry name" value="PaaX_M"/>
    <property type="match status" value="1"/>
</dbReference>
<evidence type="ECO:0000313" key="4">
    <source>
        <dbReference type="Proteomes" id="UP000198953"/>
    </source>
</evidence>
<protein>
    <submittedName>
        <fullName evidence="3">Transcriptional regulator, PaaX family</fullName>
    </submittedName>
</protein>